<protein>
    <submittedName>
        <fullName evidence="4">ABC-type branched-subunit amino acid transport system substrate-binding protein</fullName>
    </submittedName>
</protein>
<evidence type="ECO:0000256" key="2">
    <source>
        <dbReference type="ARBA" id="ARBA00022729"/>
    </source>
</evidence>
<accession>A0A4Q0PQT5</accession>
<evidence type="ECO:0000313" key="4">
    <source>
        <dbReference type="EMBL" id="RXG32907.1"/>
    </source>
</evidence>
<evidence type="ECO:0000313" key="5">
    <source>
        <dbReference type="Proteomes" id="UP000290608"/>
    </source>
</evidence>
<dbReference type="Proteomes" id="UP000290608">
    <property type="component" value="Unassembled WGS sequence"/>
</dbReference>
<comment type="caution">
    <text evidence="4">The sequence shown here is derived from an EMBL/GenBank/DDBJ whole genome shotgun (WGS) entry which is preliminary data.</text>
</comment>
<dbReference type="AlphaFoldDB" id="A0A4Q0PQT5"/>
<evidence type="ECO:0000256" key="1">
    <source>
        <dbReference type="ARBA" id="ARBA00010062"/>
    </source>
</evidence>
<dbReference type="Gene3D" id="3.40.50.2300">
    <property type="match status" value="2"/>
</dbReference>
<keyword evidence="2" id="KW-0732">Signal</keyword>
<evidence type="ECO:0000259" key="3">
    <source>
        <dbReference type="Pfam" id="PF13458"/>
    </source>
</evidence>
<organism evidence="4 5">
    <name type="scientific">Leeuwenhoekiella marinoflava</name>
    <dbReference type="NCBI Taxonomy" id="988"/>
    <lineage>
        <taxon>Bacteria</taxon>
        <taxon>Pseudomonadati</taxon>
        <taxon>Bacteroidota</taxon>
        <taxon>Flavobacteriia</taxon>
        <taxon>Flavobacteriales</taxon>
        <taxon>Flavobacteriaceae</taxon>
        <taxon>Leeuwenhoekiella</taxon>
    </lineage>
</organism>
<comment type="similarity">
    <text evidence="1">Belongs to the leucine-binding protein family.</text>
</comment>
<reference evidence="4 5" key="1">
    <citation type="submission" date="2018-07" db="EMBL/GenBank/DDBJ databases">
        <title>Leeuwenhoekiella genomics.</title>
        <authorList>
            <person name="Tahon G."/>
            <person name="Willems A."/>
        </authorList>
    </citation>
    <scope>NUCLEOTIDE SEQUENCE [LARGE SCALE GENOMIC DNA]</scope>
    <source>
        <strain evidence="4 5">LMG 1345</strain>
    </source>
</reference>
<dbReference type="RefSeq" id="WP_073097169.1">
    <property type="nucleotide sequence ID" value="NZ_QOVL01000002.1"/>
</dbReference>
<gene>
    <name evidence="4" type="ORF">DSL99_687</name>
</gene>
<dbReference type="InterPro" id="IPR028081">
    <property type="entry name" value="Leu-bd"/>
</dbReference>
<dbReference type="SUPFAM" id="SSF53822">
    <property type="entry name" value="Periplasmic binding protein-like I"/>
    <property type="match status" value="1"/>
</dbReference>
<name>A0A4Q0PQT5_9FLAO</name>
<dbReference type="STRING" id="1122159.SAMN02745246_00744"/>
<dbReference type="Pfam" id="PF13458">
    <property type="entry name" value="Peripla_BP_6"/>
    <property type="match status" value="1"/>
</dbReference>
<proteinExistence type="inferred from homology"/>
<dbReference type="EMBL" id="QOVL01000002">
    <property type="protein sequence ID" value="RXG32907.1"/>
    <property type="molecule type" value="Genomic_DNA"/>
</dbReference>
<dbReference type="InterPro" id="IPR028082">
    <property type="entry name" value="Peripla_BP_I"/>
</dbReference>
<feature type="domain" description="Leucine-binding protein" evidence="3">
    <location>
        <begin position="4"/>
        <end position="290"/>
    </location>
</feature>
<sequence length="364" mass="40715">MGLHIGVLLPQSKEHSSLGKDFVNGLRLGLAGSDFNLEVEGIGFGSNSETVINAIQKLTNQYELSCLTGILGHTGLSQILDHVEGAGEPMIYADFGATRPLDLSERKHIFCNSLDLYGATELLGSYFLDNNLLKVATSTCYYESGYGFIDAMKRTLYRENSGSFAGHFITPLNPRENEAQLLKEFVDATSPDVLFAFHNGTFAKEHAEFLATSKVHKNTPLYTLPFTVTSQVLDLFPALFDKTRTVSSWLLEDTPSQANMDFIKKYLQKYKKNPSVFAVLGYENALLIKQKSEGAHKEELNGPRGLLKINSETNRIDVQHRLWEINWNNESYEYALVDSLTNSNPYDFQVSDPNSGWHNAYLCV</sequence>